<dbReference type="Gene3D" id="3.50.50.60">
    <property type="entry name" value="FAD/NAD(P)-binding domain"/>
    <property type="match status" value="1"/>
</dbReference>
<evidence type="ECO:0000259" key="2">
    <source>
        <dbReference type="Pfam" id="PF01266"/>
    </source>
</evidence>
<dbReference type="SUPFAM" id="SSF51905">
    <property type="entry name" value="FAD/NAD(P)-binding domain"/>
    <property type="match status" value="1"/>
</dbReference>
<dbReference type="GO" id="GO:0016491">
    <property type="term" value="F:oxidoreductase activity"/>
    <property type="evidence" value="ECO:0007669"/>
    <property type="project" value="UniProtKB-KW"/>
</dbReference>
<dbReference type="PANTHER" id="PTHR13847">
    <property type="entry name" value="SARCOSINE DEHYDROGENASE-RELATED"/>
    <property type="match status" value="1"/>
</dbReference>
<dbReference type="InterPro" id="IPR006076">
    <property type="entry name" value="FAD-dep_OxRdtase"/>
</dbReference>
<name>A0A6L3YUV0_9HYPH</name>
<sequence length="433" mass="48072">MSNDILSRDFREAPFWSDGMVTVAAPELPRRVDVAIVGAGLTGLSAAHRLASAGRDVVVLDAAEPGMAASSRNAGMLGKAGRQSLMLLSRAVGEEKAVAFFQEQNAIFQESVSRIKDEQLDCDFRMSGRFIGALSQKHYDGLAREYEARGKLLGEDYQLVPGSAAGEMASECYFGGVVVRENAALNPAKYTRAMLERAQRAGARIIGHARVGGLERKGSDWAVHVGRQSIVARDVLIATNGYSDDLVPWLNRRLLPINAYMVATEELPQGLAREILPHNRTYIDNTRATRYMQLSADGKRLLYGAKTGRRPIFGLKRLAREIHRDMRAFLPLLRDVRLTHAWTGRCAATWDFYPHLGTHEGLHYALGYCFGGLLFAPYLGRKAAERILQSDDQATAYARDFPEVPLQARIMKRYTTPIAARYYAWADRPQPKS</sequence>
<evidence type="ECO:0000256" key="1">
    <source>
        <dbReference type="ARBA" id="ARBA00023002"/>
    </source>
</evidence>
<keyword evidence="1" id="KW-0560">Oxidoreductase</keyword>
<reference evidence="3 4" key="1">
    <citation type="submission" date="2019-09" db="EMBL/GenBank/DDBJ databases">
        <title>Taxonomic organization of the family Brucellaceae based on a phylogenomic approach.</title>
        <authorList>
            <person name="Leclercq S."/>
            <person name="Cloeckaert A."/>
            <person name="Zygmunt M.S."/>
        </authorList>
    </citation>
    <scope>NUCLEOTIDE SEQUENCE [LARGE SCALE GENOMIC DNA]</scope>
    <source>
        <strain evidence="3 4">WS1830</strain>
    </source>
</reference>
<evidence type="ECO:0000313" key="3">
    <source>
        <dbReference type="EMBL" id="KAB2688370.1"/>
    </source>
</evidence>
<dbReference type="Pfam" id="PF01266">
    <property type="entry name" value="DAO"/>
    <property type="match status" value="1"/>
</dbReference>
<proteinExistence type="predicted"/>
<dbReference type="EMBL" id="WBVX01000004">
    <property type="protein sequence ID" value="KAB2688370.1"/>
    <property type="molecule type" value="Genomic_DNA"/>
</dbReference>
<dbReference type="GO" id="GO:0005737">
    <property type="term" value="C:cytoplasm"/>
    <property type="evidence" value="ECO:0007669"/>
    <property type="project" value="TreeGrafter"/>
</dbReference>
<dbReference type="AlphaFoldDB" id="A0A6L3YUV0"/>
<organism evidence="3 4">
    <name type="scientific">Brucella tritici</name>
    <dbReference type="NCBI Taxonomy" id="94626"/>
    <lineage>
        <taxon>Bacteria</taxon>
        <taxon>Pseudomonadati</taxon>
        <taxon>Pseudomonadota</taxon>
        <taxon>Alphaproteobacteria</taxon>
        <taxon>Hyphomicrobiales</taxon>
        <taxon>Brucellaceae</taxon>
        <taxon>Brucella/Ochrobactrum group</taxon>
        <taxon>Brucella</taxon>
    </lineage>
</organism>
<dbReference type="PANTHER" id="PTHR13847:SF281">
    <property type="entry name" value="FAD DEPENDENT OXIDOREDUCTASE DOMAIN-CONTAINING PROTEIN"/>
    <property type="match status" value="1"/>
</dbReference>
<dbReference type="Proteomes" id="UP000481643">
    <property type="component" value="Unassembled WGS sequence"/>
</dbReference>
<comment type="caution">
    <text evidence="3">The sequence shown here is derived from an EMBL/GenBank/DDBJ whole genome shotgun (WGS) entry which is preliminary data.</text>
</comment>
<accession>A0A6L3YUV0</accession>
<evidence type="ECO:0000313" key="4">
    <source>
        <dbReference type="Proteomes" id="UP000481643"/>
    </source>
</evidence>
<gene>
    <name evidence="3" type="ORF">F9L08_05600</name>
</gene>
<protein>
    <submittedName>
        <fullName evidence="3">FAD-binding oxidoreductase</fullName>
    </submittedName>
</protein>
<dbReference type="RefSeq" id="WP_151651294.1">
    <property type="nucleotide sequence ID" value="NZ_WBVX01000004.1"/>
</dbReference>
<dbReference type="Gene3D" id="3.30.9.10">
    <property type="entry name" value="D-Amino Acid Oxidase, subunit A, domain 2"/>
    <property type="match status" value="1"/>
</dbReference>
<feature type="domain" description="FAD dependent oxidoreductase" evidence="2">
    <location>
        <begin position="33"/>
        <end position="386"/>
    </location>
</feature>
<dbReference type="InterPro" id="IPR036188">
    <property type="entry name" value="FAD/NAD-bd_sf"/>
</dbReference>